<dbReference type="CDD" id="cd02440">
    <property type="entry name" value="AdoMet_MTases"/>
    <property type="match status" value="1"/>
</dbReference>
<evidence type="ECO:0000313" key="2">
    <source>
        <dbReference type="Proteomes" id="UP000248627"/>
    </source>
</evidence>
<dbReference type="SUPFAM" id="SSF53335">
    <property type="entry name" value="S-adenosyl-L-methionine-dependent methyltransferases"/>
    <property type="match status" value="1"/>
</dbReference>
<name>A0A2W2CMZ5_9ACTN</name>
<dbReference type="InterPro" id="IPR013216">
    <property type="entry name" value="Methyltransf_11"/>
</dbReference>
<keyword evidence="2" id="KW-1185">Reference proteome</keyword>
<accession>A0A2W2CMZ5</accession>
<dbReference type="EMBL" id="POTX01000003">
    <property type="protein sequence ID" value="PZG00912.1"/>
    <property type="molecule type" value="Genomic_DNA"/>
</dbReference>
<dbReference type="RefSeq" id="WP_111241298.1">
    <property type="nucleotide sequence ID" value="NZ_AP023358.1"/>
</dbReference>
<comment type="caution">
    <text evidence="1">The sequence shown here is derived from an EMBL/GenBank/DDBJ whole genome shotgun (WGS) entry which is preliminary data.</text>
</comment>
<dbReference type="Proteomes" id="UP000248627">
    <property type="component" value="Unassembled WGS sequence"/>
</dbReference>
<organism evidence="1 2">
    <name type="scientific">Micromonospora endophytica</name>
    <dbReference type="NCBI Taxonomy" id="515350"/>
    <lineage>
        <taxon>Bacteria</taxon>
        <taxon>Bacillati</taxon>
        <taxon>Actinomycetota</taxon>
        <taxon>Actinomycetes</taxon>
        <taxon>Micromonosporales</taxon>
        <taxon>Micromonosporaceae</taxon>
        <taxon>Micromonospora</taxon>
    </lineage>
</organism>
<proteinExistence type="predicted"/>
<dbReference type="GO" id="GO:0008757">
    <property type="term" value="F:S-adenosylmethionine-dependent methyltransferase activity"/>
    <property type="evidence" value="ECO:0007669"/>
    <property type="project" value="InterPro"/>
</dbReference>
<reference evidence="1 2" key="1">
    <citation type="submission" date="2018-01" db="EMBL/GenBank/DDBJ databases">
        <title>Draft genome sequence of Jishengella endophytica.</title>
        <authorList>
            <person name="Sahin N."/>
            <person name="Ay H."/>
            <person name="Saygin H."/>
        </authorList>
    </citation>
    <scope>NUCLEOTIDE SEQUENCE [LARGE SCALE GENOMIC DNA]</scope>
    <source>
        <strain evidence="1 2">DSM 45430</strain>
    </source>
</reference>
<dbReference type="InterPro" id="IPR029063">
    <property type="entry name" value="SAM-dependent_MTases_sf"/>
</dbReference>
<gene>
    <name evidence="1" type="ORF">C1I93_01175</name>
</gene>
<dbReference type="Pfam" id="PF08241">
    <property type="entry name" value="Methyltransf_11"/>
    <property type="match status" value="1"/>
</dbReference>
<dbReference type="Gene3D" id="3.40.50.150">
    <property type="entry name" value="Vaccinia Virus protein VP39"/>
    <property type="match status" value="2"/>
</dbReference>
<dbReference type="AlphaFoldDB" id="A0A2W2CMZ5"/>
<dbReference type="OrthoDB" id="9795634at2"/>
<protein>
    <submittedName>
        <fullName evidence="1">Uncharacterized protein</fullName>
    </submittedName>
</protein>
<evidence type="ECO:0000313" key="1">
    <source>
        <dbReference type="EMBL" id="PZG00912.1"/>
    </source>
</evidence>
<sequence length="152" mass="15930">MTGSTSLKDYQKAPWSAGTYNSVAGSTVIASELLLEAVEVLPGHRVLDAACGSGNATVGAARRFADVVGLEQLPFPDDHFDVVLSAFGAMFASDQRRTGAELLRVCKPDGRVGLASWTAGGALGRLFDIAARYLPPTPGVPSRSSPTWLPAR</sequence>